<dbReference type="InterPro" id="IPR012677">
    <property type="entry name" value="Nucleotide-bd_a/b_plait_sf"/>
</dbReference>
<dbReference type="GO" id="GO:0004674">
    <property type="term" value="F:protein serine/threonine kinase activity"/>
    <property type="evidence" value="ECO:0007669"/>
    <property type="project" value="InterPro"/>
</dbReference>
<dbReference type="InterPro" id="IPR034372">
    <property type="entry name" value="UHMK1"/>
</dbReference>
<gene>
    <name evidence="1" type="ORF">MNOR_LOCUS26338</name>
</gene>
<evidence type="ECO:0000313" key="1">
    <source>
        <dbReference type="EMBL" id="CAL4129672.1"/>
    </source>
</evidence>
<dbReference type="InterPro" id="IPR035979">
    <property type="entry name" value="RBD_domain_sf"/>
</dbReference>
<dbReference type="PANTHER" id="PTHR46962:SF1">
    <property type="entry name" value="SERINE_THREONINE-PROTEIN KINASE KIST"/>
    <property type="match status" value="1"/>
</dbReference>
<organism evidence="1 2">
    <name type="scientific">Meganyctiphanes norvegica</name>
    <name type="common">Northern krill</name>
    <name type="synonym">Thysanopoda norvegica</name>
    <dbReference type="NCBI Taxonomy" id="48144"/>
    <lineage>
        <taxon>Eukaryota</taxon>
        <taxon>Metazoa</taxon>
        <taxon>Ecdysozoa</taxon>
        <taxon>Arthropoda</taxon>
        <taxon>Crustacea</taxon>
        <taxon>Multicrustacea</taxon>
        <taxon>Malacostraca</taxon>
        <taxon>Eumalacostraca</taxon>
        <taxon>Eucarida</taxon>
        <taxon>Euphausiacea</taxon>
        <taxon>Euphausiidae</taxon>
        <taxon>Meganyctiphanes</taxon>
    </lineage>
</organism>
<dbReference type="EMBL" id="CAXKWB010026168">
    <property type="protein sequence ID" value="CAL4129672.1"/>
    <property type="molecule type" value="Genomic_DNA"/>
</dbReference>
<dbReference type="GO" id="GO:0071598">
    <property type="term" value="C:neuronal ribonucleoprotein granule"/>
    <property type="evidence" value="ECO:0007669"/>
    <property type="project" value="TreeGrafter"/>
</dbReference>
<dbReference type="GO" id="GO:0045948">
    <property type="term" value="P:positive regulation of translational initiation"/>
    <property type="evidence" value="ECO:0007669"/>
    <property type="project" value="TreeGrafter"/>
</dbReference>
<dbReference type="AlphaFoldDB" id="A0AAV2RPS0"/>
<dbReference type="GO" id="GO:0003676">
    <property type="term" value="F:nucleic acid binding"/>
    <property type="evidence" value="ECO:0007669"/>
    <property type="project" value="InterPro"/>
</dbReference>
<evidence type="ECO:0008006" key="3">
    <source>
        <dbReference type="Google" id="ProtNLM"/>
    </source>
</evidence>
<comment type="caution">
    <text evidence="1">The sequence shown here is derived from an EMBL/GenBank/DDBJ whole genome shotgun (WGS) entry which is preliminary data.</text>
</comment>
<protein>
    <recommendedName>
        <fullName evidence="3">RRM domain-containing protein</fullName>
    </recommendedName>
</protein>
<evidence type="ECO:0000313" key="2">
    <source>
        <dbReference type="Proteomes" id="UP001497623"/>
    </source>
</evidence>
<dbReference type="GO" id="GO:0043021">
    <property type="term" value="F:ribonucleoprotein complex binding"/>
    <property type="evidence" value="ECO:0007669"/>
    <property type="project" value="TreeGrafter"/>
</dbReference>
<dbReference type="GO" id="GO:0005634">
    <property type="term" value="C:nucleus"/>
    <property type="evidence" value="ECO:0007669"/>
    <property type="project" value="TreeGrafter"/>
</dbReference>
<sequence length="130" mass="15386">RCMNVCANERATAASLLEDPWLQEQHRPNLHDLLLLPTPVLRMMHVIDQEQVNDHMEFKEIGEDLLDACQQYGAVESHLLDPSLRHFYVHFKVAIDAETTMQRLNRRTFNKRILVITFFPRTAWEKKELF</sequence>
<dbReference type="PANTHER" id="PTHR46962">
    <property type="entry name" value="SERINE/THREONINE-PROTEIN KINASE KIST"/>
    <property type="match status" value="1"/>
</dbReference>
<dbReference type="Proteomes" id="UP001497623">
    <property type="component" value="Unassembled WGS sequence"/>
</dbReference>
<name>A0AAV2RPS0_MEGNR</name>
<dbReference type="Gene3D" id="3.30.70.330">
    <property type="match status" value="1"/>
</dbReference>
<keyword evidence="2" id="KW-1185">Reference proteome</keyword>
<feature type="non-terminal residue" evidence="1">
    <location>
        <position position="1"/>
    </location>
</feature>
<reference evidence="1 2" key="1">
    <citation type="submission" date="2024-05" db="EMBL/GenBank/DDBJ databases">
        <authorList>
            <person name="Wallberg A."/>
        </authorList>
    </citation>
    <scope>NUCLEOTIDE SEQUENCE [LARGE SCALE GENOMIC DNA]</scope>
</reference>
<dbReference type="GO" id="GO:0046825">
    <property type="term" value="P:regulation of protein export from nucleus"/>
    <property type="evidence" value="ECO:0007669"/>
    <property type="project" value="TreeGrafter"/>
</dbReference>
<proteinExistence type="predicted"/>
<dbReference type="SUPFAM" id="SSF54928">
    <property type="entry name" value="RNA-binding domain, RBD"/>
    <property type="match status" value="1"/>
</dbReference>
<accession>A0AAV2RPS0</accession>